<proteinExistence type="predicted"/>
<organism evidence="1 2">
    <name type="scientific">Arctium lappa</name>
    <name type="common">Greater burdock</name>
    <name type="synonym">Lappa major</name>
    <dbReference type="NCBI Taxonomy" id="4217"/>
    <lineage>
        <taxon>Eukaryota</taxon>
        <taxon>Viridiplantae</taxon>
        <taxon>Streptophyta</taxon>
        <taxon>Embryophyta</taxon>
        <taxon>Tracheophyta</taxon>
        <taxon>Spermatophyta</taxon>
        <taxon>Magnoliopsida</taxon>
        <taxon>eudicotyledons</taxon>
        <taxon>Gunneridae</taxon>
        <taxon>Pentapetalae</taxon>
        <taxon>asterids</taxon>
        <taxon>campanulids</taxon>
        <taxon>Asterales</taxon>
        <taxon>Asteraceae</taxon>
        <taxon>Carduoideae</taxon>
        <taxon>Cardueae</taxon>
        <taxon>Arctiinae</taxon>
        <taxon>Arctium</taxon>
    </lineage>
</organism>
<protein>
    <submittedName>
        <fullName evidence="1">Uncharacterized protein</fullName>
    </submittedName>
</protein>
<reference evidence="2" key="1">
    <citation type="journal article" date="2022" name="Mol. Ecol. Resour.">
        <title>The genomes of chicory, endive, great burdock and yacon provide insights into Asteraceae palaeo-polyploidization history and plant inulin production.</title>
        <authorList>
            <person name="Fan W."/>
            <person name="Wang S."/>
            <person name="Wang H."/>
            <person name="Wang A."/>
            <person name="Jiang F."/>
            <person name="Liu H."/>
            <person name="Zhao H."/>
            <person name="Xu D."/>
            <person name="Zhang Y."/>
        </authorList>
    </citation>
    <scope>NUCLEOTIDE SEQUENCE [LARGE SCALE GENOMIC DNA]</scope>
    <source>
        <strain evidence="2">cv. Niubang</strain>
    </source>
</reference>
<evidence type="ECO:0000313" key="1">
    <source>
        <dbReference type="EMBL" id="KAI3664972.1"/>
    </source>
</evidence>
<dbReference type="EMBL" id="CM042064">
    <property type="protein sequence ID" value="KAI3664972.1"/>
    <property type="molecule type" value="Genomic_DNA"/>
</dbReference>
<comment type="caution">
    <text evidence="1">The sequence shown here is derived from an EMBL/GenBank/DDBJ whole genome shotgun (WGS) entry which is preliminary data.</text>
</comment>
<gene>
    <name evidence="1" type="ORF">L6452_43587</name>
</gene>
<accession>A0ACB8XCX4</accession>
<name>A0ACB8XCX4_ARCLA</name>
<dbReference type="Proteomes" id="UP001055879">
    <property type="component" value="Linkage Group LG18"/>
</dbReference>
<evidence type="ECO:0000313" key="2">
    <source>
        <dbReference type="Proteomes" id="UP001055879"/>
    </source>
</evidence>
<sequence>MKHTDSLYETHAVLESWKELPSFEKIYNLNNIVKHDTNKHNGTRASSPSLSSSGHDLDDLPCLSLDSDKPGKVNLSTNPNNRPELRTVRFELICFPILNNQSCATIVESMRPSTFNTQETKNSQKESA</sequence>
<reference evidence="1 2" key="2">
    <citation type="journal article" date="2022" name="Mol. Ecol. Resour.">
        <title>The genomes of chicory, endive, great burdock and yacon provide insights into Asteraceae paleo-polyploidization history and plant inulin production.</title>
        <authorList>
            <person name="Fan W."/>
            <person name="Wang S."/>
            <person name="Wang H."/>
            <person name="Wang A."/>
            <person name="Jiang F."/>
            <person name="Liu H."/>
            <person name="Zhao H."/>
            <person name="Xu D."/>
            <person name="Zhang Y."/>
        </authorList>
    </citation>
    <scope>NUCLEOTIDE SEQUENCE [LARGE SCALE GENOMIC DNA]</scope>
    <source>
        <strain evidence="2">cv. Niubang</strain>
    </source>
</reference>
<keyword evidence="2" id="KW-1185">Reference proteome</keyword>